<gene>
    <name evidence="1" type="ORF">N2K84_15175</name>
</gene>
<dbReference type="RefSeq" id="WP_282592675.1">
    <property type="nucleotide sequence ID" value="NZ_JAPAAF010000028.1"/>
</dbReference>
<dbReference type="Proteomes" id="UP001163821">
    <property type="component" value="Unassembled WGS sequence"/>
</dbReference>
<accession>A0AA42C6M7</accession>
<dbReference type="EMBL" id="JAPAAF010000028">
    <property type="protein sequence ID" value="MCW0484083.1"/>
    <property type="molecule type" value="Genomic_DNA"/>
</dbReference>
<proteinExistence type="predicted"/>
<organism evidence="1 2">
    <name type="scientific">Gaoshiqia sediminis</name>
    <dbReference type="NCBI Taxonomy" id="2986998"/>
    <lineage>
        <taxon>Bacteria</taxon>
        <taxon>Pseudomonadati</taxon>
        <taxon>Bacteroidota</taxon>
        <taxon>Bacteroidia</taxon>
        <taxon>Marinilabiliales</taxon>
        <taxon>Prolixibacteraceae</taxon>
        <taxon>Gaoshiqia</taxon>
    </lineage>
</organism>
<name>A0AA42C6M7_9BACT</name>
<keyword evidence="2" id="KW-1185">Reference proteome</keyword>
<dbReference type="AlphaFoldDB" id="A0AA42C6M7"/>
<protein>
    <submittedName>
        <fullName evidence="1">Uncharacterized protein</fullName>
    </submittedName>
</protein>
<reference evidence="1" key="1">
    <citation type="submission" date="2022-10" db="EMBL/GenBank/DDBJ databases">
        <title>Gaoshiqiia sediminis gen. nov., sp. nov., isolated from coastal sediment.</title>
        <authorList>
            <person name="Yu W.X."/>
            <person name="Mu D.S."/>
            <person name="Du J.Z."/>
            <person name="Liang Y.Q."/>
        </authorList>
    </citation>
    <scope>NUCLEOTIDE SEQUENCE</scope>
    <source>
        <strain evidence="1">A06</strain>
    </source>
</reference>
<comment type="caution">
    <text evidence="1">The sequence shown here is derived from an EMBL/GenBank/DDBJ whole genome shotgun (WGS) entry which is preliminary data.</text>
</comment>
<sequence length="63" mass="7273">MELTKETLRQFLDQRPAISPRALALHAGLNENYINQLYNASNRGLTADAREKFLQILPLYGWK</sequence>
<evidence type="ECO:0000313" key="2">
    <source>
        <dbReference type="Proteomes" id="UP001163821"/>
    </source>
</evidence>
<evidence type="ECO:0000313" key="1">
    <source>
        <dbReference type="EMBL" id="MCW0484083.1"/>
    </source>
</evidence>